<dbReference type="SUPFAM" id="SSF52047">
    <property type="entry name" value="RNI-like"/>
    <property type="match status" value="1"/>
</dbReference>
<dbReference type="Proteomes" id="UP000762676">
    <property type="component" value="Unassembled WGS sequence"/>
</dbReference>
<evidence type="ECO:0000313" key="5">
    <source>
        <dbReference type="Proteomes" id="UP000762676"/>
    </source>
</evidence>
<dbReference type="SMART" id="SM00364">
    <property type="entry name" value="LRR_BAC"/>
    <property type="match status" value="9"/>
</dbReference>
<dbReference type="EMBL" id="BMAT01009111">
    <property type="protein sequence ID" value="GFR98763.1"/>
    <property type="molecule type" value="Genomic_DNA"/>
</dbReference>
<protein>
    <submittedName>
        <fullName evidence="4">Leucine-rich repeat protein SHOC-2-like</fullName>
    </submittedName>
</protein>
<gene>
    <name evidence="4" type="ORF">ElyMa_004510400</name>
</gene>
<proteinExistence type="predicted"/>
<evidence type="ECO:0000313" key="4">
    <source>
        <dbReference type="EMBL" id="GFR98763.1"/>
    </source>
</evidence>
<dbReference type="Pfam" id="PF00560">
    <property type="entry name" value="LRR_1"/>
    <property type="match status" value="1"/>
</dbReference>
<feature type="compositionally biased region" description="Acidic residues" evidence="3">
    <location>
        <begin position="559"/>
        <end position="568"/>
    </location>
</feature>
<dbReference type="InterPro" id="IPR050715">
    <property type="entry name" value="LRR-SigEffector_domain"/>
</dbReference>
<dbReference type="Pfam" id="PF13855">
    <property type="entry name" value="LRR_8"/>
    <property type="match status" value="2"/>
</dbReference>
<evidence type="ECO:0000256" key="2">
    <source>
        <dbReference type="ARBA" id="ARBA00022737"/>
    </source>
</evidence>
<keyword evidence="5" id="KW-1185">Reference proteome</keyword>
<dbReference type="InterPro" id="IPR032675">
    <property type="entry name" value="LRR_dom_sf"/>
</dbReference>
<accession>A0AAV4HNW8</accession>
<reference evidence="4 5" key="1">
    <citation type="journal article" date="2021" name="Elife">
        <title>Chloroplast acquisition without the gene transfer in kleptoplastic sea slugs, Plakobranchus ocellatus.</title>
        <authorList>
            <person name="Maeda T."/>
            <person name="Takahashi S."/>
            <person name="Yoshida T."/>
            <person name="Shimamura S."/>
            <person name="Takaki Y."/>
            <person name="Nagai Y."/>
            <person name="Toyoda A."/>
            <person name="Suzuki Y."/>
            <person name="Arimoto A."/>
            <person name="Ishii H."/>
            <person name="Satoh N."/>
            <person name="Nishiyama T."/>
            <person name="Hasebe M."/>
            <person name="Maruyama T."/>
            <person name="Minagawa J."/>
            <person name="Obokata J."/>
            <person name="Shigenobu S."/>
        </authorList>
    </citation>
    <scope>NUCLEOTIDE SEQUENCE [LARGE SCALE GENOMIC DNA]</scope>
</reference>
<comment type="caution">
    <text evidence="4">The sequence shown here is derived from an EMBL/GenBank/DDBJ whole genome shotgun (WGS) entry which is preliminary data.</text>
</comment>
<sequence>MGNPDEAFPQSVHTVPNCRDEKFRIDTTHNTLTTKECLNSSSFHDDYAEGESVLDLSSRLITKFPGNHMNTLGSHIVHLNIEYNDIVEFPCGLSTRLPNLQIFQADGNELSHLPEDLGDFSCLTELSICENRLVALPESLMKLKSLRLLKVSSNSLRQLHSEVGQNDALEEIHIEENKLKRLPATLGLLKNIHTLIASDNRIEQLINTIGECENLKIVDLSRNKISHIPESFANLGKLVRLDLSENRIKTFCEHFTSCGSLETLFLDLNMIGKFPNWFQDLNKIQEISMKSNDLSGDAIPDKFGFKSPHLRVLDLRGNFIEVLPESFCRLPSLQVLMLGTPLDYLERSPNFQNGNWLRHLPQDFHHLTSLTKLCVEENQVLALPEDIGELVNLEELYFGSNMLDEIPASFTKLSSLRICQLSKNRLKKLPDDFGTLSTLLELYLDSNLLRNLPPSMSHLVNLEVFDLTENKLRDVPREILTCMTKLKALNMFFNKFDVPYSDIPYILKKTHYSEKNPEFKNTWRGRNNAANTMVSVTQARTDAEGQINGTVVTSHFSENEDDDNDEDPSGGAADSSAEEDWDTHVAASSSESSELTNYMHLVTPRDESDEEEDWDSEVKHRIEENGLEEEEGQFDLDDDDGPGQRFILPSPVRFDSFGNSSRPIDFAVHQHRQTPYIHHAPSINRFVYSPRPCVEGQFDNDSDLEEEKSIAENIS</sequence>
<dbReference type="PROSITE" id="PS51450">
    <property type="entry name" value="LRR"/>
    <property type="match status" value="1"/>
</dbReference>
<evidence type="ECO:0000256" key="3">
    <source>
        <dbReference type="SAM" id="MobiDB-lite"/>
    </source>
</evidence>
<dbReference type="AlphaFoldDB" id="A0AAV4HNW8"/>
<dbReference type="SMART" id="SM00369">
    <property type="entry name" value="LRR_TYP"/>
    <property type="match status" value="11"/>
</dbReference>
<feature type="compositionally biased region" description="Acidic residues" evidence="3">
    <location>
        <begin position="625"/>
        <end position="640"/>
    </location>
</feature>
<dbReference type="InterPro" id="IPR001611">
    <property type="entry name" value="Leu-rich_rpt"/>
</dbReference>
<dbReference type="PANTHER" id="PTHR45752:SF199">
    <property type="match status" value="1"/>
</dbReference>
<dbReference type="Gene3D" id="3.80.10.10">
    <property type="entry name" value="Ribonuclease Inhibitor"/>
    <property type="match status" value="2"/>
</dbReference>
<name>A0AAV4HNW8_9GAST</name>
<organism evidence="4 5">
    <name type="scientific">Elysia marginata</name>
    <dbReference type="NCBI Taxonomy" id="1093978"/>
    <lineage>
        <taxon>Eukaryota</taxon>
        <taxon>Metazoa</taxon>
        <taxon>Spiralia</taxon>
        <taxon>Lophotrochozoa</taxon>
        <taxon>Mollusca</taxon>
        <taxon>Gastropoda</taxon>
        <taxon>Heterobranchia</taxon>
        <taxon>Euthyneura</taxon>
        <taxon>Panpulmonata</taxon>
        <taxon>Sacoglossa</taxon>
        <taxon>Placobranchoidea</taxon>
        <taxon>Plakobranchidae</taxon>
        <taxon>Elysia</taxon>
    </lineage>
</organism>
<dbReference type="SUPFAM" id="SSF52058">
    <property type="entry name" value="L domain-like"/>
    <property type="match status" value="1"/>
</dbReference>
<evidence type="ECO:0000256" key="1">
    <source>
        <dbReference type="ARBA" id="ARBA00022614"/>
    </source>
</evidence>
<dbReference type="InterPro" id="IPR003591">
    <property type="entry name" value="Leu-rich_rpt_typical-subtyp"/>
</dbReference>
<feature type="compositionally biased region" description="Polar residues" evidence="3">
    <location>
        <begin position="586"/>
        <end position="596"/>
    </location>
</feature>
<keyword evidence="1" id="KW-0433">Leucine-rich repeat</keyword>
<dbReference type="PANTHER" id="PTHR45752">
    <property type="entry name" value="LEUCINE-RICH REPEAT-CONTAINING"/>
    <property type="match status" value="1"/>
</dbReference>
<feature type="region of interest" description="Disordered" evidence="3">
    <location>
        <begin position="554"/>
        <end position="640"/>
    </location>
</feature>
<keyword evidence="2" id="KW-0677">Repeat</keyword>